<evidence type="ECO:0000313" key="2">
    <source>
        <dbReference type="EMBL" id="AHB50327.1"/>
    </source>
</evidence>
<reference evidence="2 3" key="1">
    <citation type="journal article" date="2014" name="Genome Announc.">
        <title>Complete Genome Sequence of Hyphomicrobium nitrativorans Strain NL23, a Denitrifying Bacterium Isolated from Biofilm of a Methanol-Fed Denitrification System Treating Seawater at the Montreal Biodome.</title>
        <authorList>
            <person name="Martineau C."/>
            <person name="Villeneuve C."/>
            <person name="Mauffrey F."/>
            <person name="Villemur R."/>
        </authorList>
    </citation>
    <scope>NUCLEOTIDE SEQUENCE [LARGE SCALE GENOMIC DNA]</scope>
    <source>
        <strain evidence="2">NL23</strain>
    </source>
</reference>
<dbReference type="AlphaFoldDB" id="V5SIL9"/>
<gene>
    <name evidence="2" type="ORF">W911_14350</name>
</gene>
<dbReference type="KEGG" id="hni:W911_14350"/>
<dbReference type="HOGENOM" id="CLU_2450593_0_0_5"/>
<dbReference type="EMBL" id="CP006912">
    <property type="protein sequence ID" value="AHB50327.1"/>
    <property type="molecule type" value="Genomic_DNA"/>
</dbReference>
<dbReference type="Proteomes" id="UP000018542">
    <property type="component" value="Chromosome"/>
</dbReference>
<keyword evidence="3" id="KW-1185">Reference proteome</keyword>
<feature type="region of interest" description="Disordered" evidence="1">
    <location>
        <begin position="1"/>
        <end position="39"/>
    </location>
</feature>
<feature type="region of interest" description="Disordered" evidence="1">
    <location>
        <begin position="53"/>
        <end position="72"/>
    </location>
</feature>
<organism evidence="2 3">
    <name type="scientific">Hyphomicrobium nitrativorans NL23</name>
    <dbReference type="NCBI Taxonomy" id="1029756"/>
    <lineage>
        <taxon>Bacteria</taxon>
        <taxon>Pseudomonadati</taxon>
        <taxon>Pseudomonadota</taxon>
        <taxon>Alphaproteobacteria</taxon>
        <taxon>Hyphomicrobiales</taxon>
        <taxon>Hyphomicrobiaceae</taxon>
        <taxon>Hyphomicrobium</taxon>
    </lineage>
</organism>
<name>V5SIL9_9HYPH</name>
<dbReference type="STRING" id="1029756.W911_14350"/>
<evidence type="ECO:0000256" key="1">
    <source>
        <dbReference type="SAM" id="MobiDB-lite"/>
    </source>
</evidence>
<accession>V5SIL9</accession>
<feature type="compositionally biased region" description="Basic and acidic residues" evidence="1">
    <location>
        <begin position="15"/>
        <end position="36"/>
    </location>
</feature>
<dbReference type="PATRIC" id="fig|1029756.8.peg.2987"/>
<sequence>MLLRRGHNGLSRQTIRVEQELMKQDDSHTTSKEDPSRQTTLSVEEWWADLMKPSRRRRKPLTQSQRDSLARGYRQLRAERLVATQDASQ</sequence>
<protein>
    <submittedName>
        <fullName evidence="2">Uncharacterized protein</fullName>
    </submittedName>
</protein>
<proteinExistence type="predicted"/>
<evidence type="ECO:0000313" key="3">
    <source>
        <dbReference type="Proteomes" id="UP000018542"/>
    </source>
</evidence>